<dbReference type="Pfam" id="PF04298">
    <property type="entry name" value="Zn_peptidase_2"/>
    <property type="match status" value="1"/>
</dbReference>
<reference evidence="2 3" key="1">
    <citation type="submission" date="2019-07" db="EMBL/GenBank/DDBJ databases">
        <title>Draft genome for Aliikangiella sp. M105.</title>
        <authorList>
            <person name="Wang G."/>
        </authorList>
    </citation>
    <scope>NUCLEOTIDE SEQUENCE [LARGE SCALE GENOMIC DNA]</scope>
    <source>
        <strain evidence="2 3">M105</strain>
    </source>
</reference>
<accession>A0A545UA93</accession>
<dbReference type="RefSeq" id="WP_142932303.1">
    <property type="nucleotide sequence ID" value="NZ_ML660166.1"/>
</dbReference>
<dbReference type="PANTHER" id="PTHR36434">
    <property type="entry name" value="MEMBRANE PROTEASE YUGP-RELATED"/>
    <property type="match status" value="1"/>
</dbReference>
<comment type="caution">
    <text evidence="2">The sequence shown here is derived from an EMBL/GenBank/DDBJ whole genome shotgun (WGS) entry which is preliminary data.</text>
</comment>
<dbReference type="AlphaFoldDB" id="A0A545UA93"/>
<name>A0A545UA93_9GAMM</name>
<feature type="transmembrane region" description="Helical" evidence="1">
    <location>
        <begin position="122"/>
        <end position="140"/>
    </location>
</feature>
<gene>
    <name evidence="2" type="ORF">FLL46_15775</name>
</gene>
<dbReference type="InterPro" id="IPR007395">
    <property type="entry name" value="Zn_peptidase_2"/>
</dbReference>
<sequence>MLFAVVAILLLALILGPNWWVRHVLSKHSEQLDGMPGSGGELARHLLDRFELQQVKLETAEEGGDHYDPQANVVRLSPSYLNGKSLTAVAVAAHEVGHAIQFNRNEPVSFLRKRYLGTAQKVQKLGISLLMALPMVGVLVRIPHLVGLTALIGLATLLSSVFIYAAILPEEWDASFNKALPILKKGNYVPDHYMPAIQQILKACALTYVAAALADILRLWRWLALLRMFR</sequence>
<keyword evidence="1" id="KW-0812">Transmembrane</keyword>
<dbReference type="OrthoDB" id="9805386at2"/>
<keyword evidence="1" id="KW-0472">Membrane</keyword>
<feature type="transmembrane region" description="Helical" evidence="1">
    <location>
        <begin position="145"/>
        <end position="167"/>
    </location>
</feature>
<protein>
    <submittedName>
        <fullName evidence="2">Zinc metallopeptidase</fullName>
    </submittedName>
</protein>
<evidence type="ECO:0000256" key="1">
    <source>
        <dbReference type="SAM" id="Phobius"/>
    </source>
</evidence>
<proteinExistence type="predicted"/>
<organism evidence="2 3">
    <name type="scientific">Aliikangiella coralliicola</name>
    <dbReference type="NCBI Taxonomy" id="2592383"/>
    <lineage>
        <taxon>Bacteria</taxon>
        <taxon>Pseudomonadati</taxon>
        <taxon>Pseudomonadota</taxon>
        <taxon>Gammaproteobacteria</taxon>
        <taxon>Oceanospirillales</taxon>
        <taxon>Pleioneaceae</taxon>
        <taxon>Aliikangiella</taxon>
    </lineage>
</organism>
<dbReference type="EMBL" id="VIKS01000010">
    <property type="protein sequence ID" value="TQV86380.1"/>
    <property type="molecule type" value="Genomic_DNA"/>
</dbReference>
<dbReference type="Proteomes" id="UP000315439">
    <property type="component" value="Unassembled WGS sequence"/>
</dbReference>
<keyword evidence="1" id="KW-1133">Transmembrane helix</keyword>
<evidence type="ECO:0000313" key="2">
    <source>
        <dbReference type="EMBL" id="TQV86380.1"/>
    </source>
</evidence>
<dbReference type="PANTHER" id="PTHR36434:SF1">
    <property type="entry name" value="MEMBRANE PROTEASE YUGP-RELATED"/>
    <property type="match status" value="1"/>
</dbReference>
<evidence type="ECO:0000313" key="3">
    <source>
        <dbReference type="Proteomes" id="UP000315439"/>
    </source>
</evidence>
<keyword evidence="3" id="KW-1185">Reference proteome</keyword>